<gene>
    <name evidence="3" type="ORF">KUTeg_009392</name>
</gene>
<comment type="caution">
    <text evidence="3">The sequence shown here is derived from an EMBL/GenBank/DDBJ whole genome shotgun (WGS) entry which is preliminary data.</text>
</comment>
<feature type="compositionally biased region" description="Pro residues" evidence="2">
    <location>
        <begin position="261"/>
        <end position="274"/>
    </location>
</feature>
<protein>
    <recommendedName>
        <fullName evidence="5">F-BAR domain-containing protein</fullName>
    </recommendedName>
</protein>
<feature type="non-terminal residue" evidence="3">
    <location>
        <position position="304"/>
    </location>
</feature>
<dbReference type="Proteomes" id="UP001217089">
    <property type="component" value="Unassembled WGS sequence"/>
</dbReference>
<dbReference type="PANTHER" id="PTHR23065">
    <property type="entry name" value="PROLINE-SERINE-THREONINE PHOSPHATASE INTERACTING PROTEIN 1"/>
    <property type="match status" value="1"/>
</dbReference>
<reference evidence="3 4" key="1">
    <citation type="submission" date="2022-12" db="EMBL/GenBank/DDBJ databases">
        <title>Chromosome-level genome of Tegillarca granosa.</title>
        <authorList>
            <person name="Kim J."/>
        </authorList>
    </citation>
    <scope>NUCLEOTIDE SEQUENCE [LARGE SCALE GENOMIC DNA]</scope>
    <source>
        <strain evidence="3">Teg-2019</strain>
        <tissue evidence="3">Adductor muscle</tissue>
    </source>
</reference>
<feature type="region of interest" description="Disordered" evidence="2">
    <location>
        <begin position="236"/>
        <end position="283"/>
    </location>
</feature>
<accession>A0ABQ9F3Q5</accession>
<feature type="compositionally biased region" description="Polar residues" evidence="2">
    <location>
        <begin position="241"/>
        <end position="254"/>
    </location>
</feature>
<keyword evidence="1" id="KW-0175">Coiled coil</keyword>
<dbReference type="Gene3D" id="1.20.1270.60">
    <property type="entry name" value="Arfaptin homology (AH) domain/BAR domain"/>
    <property type="match status" value="1"/>
</dbReference>
<keyword evidence="4" id="KW-1185">Reference proteome</keyword>
<dbReference type="SUPFAM" id="SSF103657">
    <property type="entry name" value="BAR/IMD domain-like"/>
    <property type="match status" value="1"/>
</dbReference>
<evidence type="ECO:0008006" key="5">
    <source>
        <dbReference type="Google" id="ProtNLM"/>
    </source>
</evidence>
<evidence type="ECO:0000256" key="2">
    <source>
        <dbReference type="SAM" id="MobiDB-lite"/>
    </source>
</evidence>
<evidence type="ECO:0000313" key="4">
    <source>
        <dbReference type="Proteomes" id="UP001217089"/>
    </source>
</evidence>
<dbReference type="PANTHER" id="PTHR23065:SF61">
    <property type="entry name" value="PROLINE-SERINE-THREONINE PHOSPHATASE-INTERACTING PROTEIN 2-LIKE"/>
    <property type="match status" value="1"/>
</dbReference>
<organism evidence="3 4">
    <name type="scientific">Tegillarca granosa</name>
    <name type="common">Malaysian cockle</name>
    <name type="synonym">Anadara granosa</name>
    <dbReference type="NCBI Taxonomy" id="220873"/>
    <lineage>
        <taxon>Eukaryota</taxon>
        <taxon>Metazoa</taxon>
        <taxon>Spiralia</taxon>
        <taxon>Lophotrochozoa</taxon>
        <taxon>Mollusca</taxon>
        <taxon>Bivalvia</taxon>
        <taxon>Autobranchia</taxon>
        <taxon>Pteriomorphia</taxon>
        <taxon>Arcoida</taxon>
        <taxon>Arcoidea</taxon>
        <taxon>Arcidae</taxon>
        <taxon>Tegillarca</taxon>
    </lineage>
</organism>
<dbReference type="EMBL" id="JARBDR010000440">
    <property type="protein sequence ID" value="KAJ8312019.1"/>
    <property type="molecule type" value="Genomic_DNA"/>
</dbReference>
<evidence type="ECO:0000313" key="3">
    <source>
        <dbReference type="EMBL" id="KAJ8312019.1"/>
    </source>
</evidence>
<evidence type="ECO:0000256" key="1">
    <source>
        <dbReference type="SAM" id="Coils"/>
    </source>
</evidence>
<sequence>MTSGMTRFSHFEDAFWEPDITSTRGFDILCKRMKDGKKVCKEVEEYFKERGLANSWRELRLQTEKISQIHDVANSNFTILMKAVNKFNEDQTSRKDQMEKLVKRYQDNKSSQYNRLLTLKSKYQQRCQEKDHADDVYKNCKSSVTVTTKEYQKAEKTRDKCNEQKEQAETLYKTAVEQLETARVQWEKEMENACQCCEQARVVLELCDVQQDILEFIERNKTGNIRPAAIPYEDYYRKKSSSSSNPEYGKTITSGARHLPRPPSASRPPPPRPTDQPIIDEDRLFTDYVDKNAKYKPITSISTN</sequence>
<name>A0ABQ9F3Q5_TEGGR</name>
<dbReference type="InterPro" id="IPR027267">
    <property type="entry name" value="AH/BAR_dom_sf"/>
</dbReference>
<proteinExistence type="predicted"/>
<feature type="coiled-coil region" evidence="1">
    <location>
        <begin position="151"/>
        <end position="196"/>
    </location>
</feature>